<dbReference type="EMBL" id="MBDN02000024">
    <property type="protein sequence ID" value="RLN84011.1"/>
    <property type="molecule type" value="Genomic_DNA"/>
</dbReference>
<keyword evidence="1" id="KW-0175">Coiled coil</keyword>
<reference evidence="2" key="3">
    <citation type="submission" date="2020-06" db="EMBL/GenBank/DDBJ databases">
        <authorList>
            <person name="Studholme D.J."/>
        </authorList>
    </citation>
    <scope>NUCLEOTIDE SEQUENCE</scope>
    <source>
        <strain evidence="2">NZFS 3630</strain>
    </source>
</reference>
<comment type="caution">
    <text evidence="3">The sequence shown here is derived from an EMBL/GenBank/DDBJ whole genome shotgun (WGS) entry which is preliminary data.</text>
</comment>
<name>A0A3R7JAZ7_9STRA</name>
<dbReference type="AlphaFoldDB" id="A0A3R7JAZ7"/>
<feature type="coiled-coil region" evidence="1">
    <location>
        <begin position="271"/>
        <end position="502"/>
    </location>
</feature>
<dbReference type="EMBL" id="JPWU03000015">
    <property type="protein sequence ID" value="KAG2531870.1"/>
    <property type="molecule type" value="Genomic_DNA"/>
</dbReference>
<evidence type="ECO:0000313" key="3">
    <source>
        <dbReference type="EMBL" id="RLN45689.1"/>
    </source>
</evidence>
<dbReference type="Proteomes" id="UP000285624">
    <property type="component" value="Unassembled WGS sequence"/>
</dbReference>
<feature type="coiled-coil region" evidence="1">
    <location>
        <begin position="86"/>
        <end position="120"/>
    </location>
</feature>
<dbReference type="Proteomes" id="UP000285883">
    <property type="component" value="Unassembled WGS sequence"/>
</dbReference>
<dbReference type="Gene3D" id="3.80.10.10">
    <property type="entry name" value="Ribonuclease Inhibitor"/>
    <property type="match status" value="1"/>
</dbReference>
<proteinExistence type="predicted"/>
<reference evidence="5 6" key="2">
    <citation type="submission" date="2018-07" db="EMBL/GenBank/DDBJ databases">
        <title>Genome sequencing of oomycete isolates from Chile give support for New Zealand origin for Phytophthora kernoviae and make available the first Nothophytophthora sp. genome.</title>
        <authorList>
            <person name="Studholme D.J."/>
            <person name="Sanfuentes E."/>
            <person name="Panda P."/>
            <person name="Hill R."/>
            <person name="Sambles C."/>
            <person name="Grant M."/>
            <person name="Williams N.M."/>
            <person name="Mcdougal R.L."/>
        </authorList>
    </citation>
    <scope>NUCLEOTIDE SEQUENCE [LARGE SCALE GENOMIC DNA]</scope>
    <source>
        <strain evidence="3">Chile2</strain>
        <strain evidence="4">Chile4</strain>
    </source>
</reference>
<evidence type="ECO:0000313" key="6">
    <source>
        <dbReference type="Proteomes" id="UP000285883"/>
    </source>
</evidence>
<dbReference type="InterPro" id="IPR001611">
    <property type="entry name" value="Leu-rich_rpt"/>
</dbReference>
<protein>
    <submittedName>
        <fullName evidence="3">Uncharacterized protein</fullName>
    </submittedName>
</protein>
<dbReference type="InterPro" id="IPR032675">
    <property type="entry name" value="LRR_dom_sf"/>
</dbReference>
<evidence type="ECO:0000313" key="5">
    <source>
        <dbReference type="Proteomes" id="UP000285624"/>
    </source>
</evidence>
<evidence type="ECO:0000313" key="4">
    <source>
        <dbReference type="EMBL" id="RLN84011.1"/>
    </source>
</evidence>
<feature type="coiled-coil region" evidence="1">
    <location>
        <begin position="164"/>
        <end position="226"/>
    </location>
</feature>
<dbReference type="STRING" id="325452.A0A3R7JAZ7"/>
<evidence type="ECO:0000256" key="1">
    <source>
        <dbReference type="SAM" id="Coils"/>
    </source>
</evidence>
<evidence type="ECO:0000313" key="2">
    <source>
        <dbReference type="EMBL" id="KAG2531870.1"/>
    </source>
</evidence>
<gene>
    <name evidence="3" type="ORF">BBI17_001416</name>
    <name evidence="4" type="ORF">BBO99_00001646</name>
    <name evidence="2" type="ORF">JM18_001563</name>
</gene>
<dbReference type="PROSITE" id="PS51450">
    <property type="entry name" value="LRR"/>
    <property type="match status" value="1"/>
</dbReference>
<dbReference type="EMBL" id="MAYM02000141">
    <property type="protein sequence ID" value="RLN45689.1"/>
    <property type="molecule type" value="Genomic_DNA"/>
</dbReference>
<keyword evidence="5" id="KW-1185">Reference proteome</keyword>
<dbReference type="Proteomes" id="UP000792063">
    <property type="component" value="Unassembled WGS sequence"/>
</dbReference>
<sequence length="608" mass="71412">MEAPPPAPDDNDVGLVRGPIVISQVNSGLDFIDDLVNDDERDELTEQINLHGNNIQTMDGLESFTGLVELCLSSNYIEMLPKLALLDEEEQEVKELDTQKRELESKLAELEADSARRLSEAEDSLQKRSIELETWISKADETSKELELARKTHDAVAFQLSSEARYHKDRVEQAERRNTQLEKQIIELKANVEAVYNKCIEKDEAVQQLKKNLVARQDELEALRMQHVKDSERQDKLQQQQQDLYERQLQASIIQVEMEFRKEHQQSAQKLQVLQRKNQERLKEMNRVREAYKVSLQREANAKAEVEKLQAILADDKKKLFVEDTKRSDAFKAKIRSERERFRELGEQLADEQKKNAQAAMLRAELDEKKAENDRLQHEAQQFEEQQEEWKKLEDDLRAALKVKDVMLADQLRQIKEVQSERRHVEEQFNDEMTEFQTQIEDLEAALDENLQKCAEEEVKNETLCNKLASLEQDAPEKEKQLSLLRAELKQKVSALEFLDQEMQRMRTAFENQDGLFQKRIQKHIEQHREEIERVRAGAEEGREHYILEWEAERSEMMRKYEVLASEMKDIASQNTKLRLTVDQERRRNAQNDRDMRIMLAQVNIYAC</sequence>
<reference evidence="2" key="1">
    <citation type="journal article" date="2015" name="Genom Data">
        <title>Genome sequences of six Phytophthora species associated with forests in New Zealand.</title>
        <authorList>
            <person name="Studholme D.J."/>
            <person name="McDougal R.L."/>
            <person name="Sambles C."/>
            <person name="Hansen E."/>
            <person name="Hardy G."/>
            <person name="Grant M."/>
            <person name="Ganley R.J."/>
            <person name="Williams N.M."/>
        </authorList>
    </citation>
    <scope>NUCLEOTIDE SEQUENCE</scope>
    <source>
        <strain evidence="2">NZFS 3630</strain>
    </source>
</reference>
<accession>A0A3R7JAZ7</accession>
<organism evidence="3 6">
    <name type="scientific">Phytophthora kernoviae</name>
    <dbReference type="NCBI Taxonomy" id="325452"/>
    <lineage>
        <taxon>Eukaryota</taxon>
        <taxon>Sar</taxon>
        <taxon>Stramenopiles</taxon>
        <taxon>Oomycota</taxon>
        <taxon>Peronosporomycetes</taxon>
        <taxon>Peronosporales</taxon>
        <taxon>Peronosporaceae</taxon>
        <taxon>Phytophthora</taxon>
    </lineage>
</organism>